<dbReference type="Gene3D" id="1.10.10.1410">
    <property type="match status" value="1"/>
</dbReference>
<dbReference type="AlphaFoldDB" id="A0A2D6LPI9"/>
<feature type="region of interest" description="Disordered" evidence="5">
    <location>
        <begin position="65"/>
        <end position="100"/>
    </location>
</feature>
<dbReference type="InterPro" id="IPR022295">
    <property type="entry name" value="Ribosomal_P1_arc"/>
</dbReference>
<dbReference type="FunFam" id="1.10.10.1410:FF:000002">
    <property type="entry name" value="60S acidic ribosomal protein P2"/>
    <property type="match status" value="1"/>
</dbReference>
<dbReference type="GO" id="GO:0005840">
    <property type="term" value="C:ribosome"/>
    <property type="evidence" value="ECO:0007669"/>
    <property type="project" value="UniProtKB-KW"/>
</dbReference>
<comment type="similarity">
    <text evidence="1 4">Belongs to the eukaryotic ribosomal protein P1/P2 family.</text>
</comment>
<dbReference type="Proteomes" id="UP000226712">
    <property type="component" value="Unassembled WGS sequence"/>
</dbReference>
<dbReference type="CDD" id="cd05832">
    <property type="entry name" value="Ribosomal_L12p"/>
    <property type="match status" value="1"/>
</dbReference>
<evidence type="ECO:0000313" key="7">
    <source>
        <dbReference type="Proteomes" id="UP000226712"/>
    </source>
</evidence>
<evidence type="ECO:0000256" key="1">
    <source>
        <dbReference type="ARBA" id="ARBA00005436"/>
    </source>
</evidence>
<name>A0A2D6LPI9_9ARCH</name>
<protein>
    <recommendedName>
        <fullName evidence="4">Large ribosomal subunit protein P1</fullName>
    </recommendedName>
</protein>
<evidence type="ECO:0000256" key="2">
    <source>
        <dbReference type="ARBA" id="ARBA00022980"/>
    </source>
</evidence>
<dbReference type="HAMAP" id="MF_01478">
    <property type="entry name" value="Ribosomal_L12_arch"/>
    <property type="match status" value="1"/>
</dbReference>
<evidence type="ECO:0000256" key="5">
    <source>
        <dbReference type="SAM" id="MobiDB-lite"/>
    </source>
</evidence>
<dbReference type="GO" id="GO:0006414">
    <property type="term" value="P:translational elongation"/>
    <property type="evidence" value="ECO:0007669"/>
    <property type="project" value="InterPro"/>
</dbReference>
<organism evidence="6 7">
    <name type="scientific">Candidatus Iainarchaeum sp</name>
    <dbReference type="NCBI Taxonomy" id="3101447"/>
    <lineage>
        <taxon>Archaea</taxon>
        <taxon>Candidatus Iainarchaeota</taxon>
        <taxon>Candidatus Iainarchaeia</taxon>
        <taxon>Candidatus Iainarchaeales</taxon>
        <taxon>Candidatus Iainarchaeaceae</taxon>
        <taxon>Candidatus Iainarchaeum</taxon>
    </lineage>
</organism>
<keyword evidence="3 4" id="KW-0687">Ribonucleoprotein</keyword>
<gene>
    <name evidence="6" type="primary">rpl12p</name>
    <name evidence="4" type="synonym">rpl12</name>
    <name evidence="6" type="ORF">CL944_01330</name>
</gene>
<reference evidence="7" key="1">
    <citation type="submission" date="2017-09" db="EMBL/GenBank/DDBJ databases">
        <title>The Reconstruction of 2,631 Draft Metagenome-Assembled Genomes from the Global Oceans.</title>
        <authorList>
            <person name="Tully B.J."/>
            <person name="Graham E.D."/>
            <person name="Heidelberg J.F."/>
        </authorList>
    </citation>
    <scope>NUCLEOTIDE SEQUENCE [LARGE SCALE GENOMIC DNA]</scope>
</reference>
<comment type="subunit">
    <text evidence="4">Part of the 50S ribosomal subunit. Homodimer, it forms part of the ribosomal stalk which helps the ribosome interact with GTP-bound translation factors. Forms a heptameric L10(L12)2(L12)2(L12)2 complex, where L10 forms an elongated spine to which the L12 dimers bind in a sequential fashion.</text>
</comment>
<feature type="compositionally biased region" description="Low complexity" evidence="5">
    <location>
        <begin position="65"/>
        <end position="74"/>
    </location>
</feature>
<dbReference type="EMBL" id="NZBD01000007">
    <property type="protein sequence ID" value="MAG18097.1"/>
    <property type="molecule type" value="Genomic_DNA"/>
</dbReference>
<comment type="function">
    <text evidence="4">Forms part of the ribosomal stalk, playing a central role in the interaction of the ribosome with GTP-bound translation factors.</text>
</comment>
<dbReference type="NCBIfam" id="TIGR03685">
    <property type="entry name" value="ribo_P1_arch"/>
    <property type="match status" value="1"/>
</dbReference>
<feature type="compositionally biased region" description="Basic and acidic residues" evidence="5">
    <location>
        <begin position="75"/>
        <end position="89"/>
    </location>
</feature>
<sequence>MEYVYSAMLLHSAKKEITEDAVNKVLTATGVKVDDSRVKALVASLKDVNIEEAIEKAAVAAPVAAAPAAEAGATETKKEEPKDEGKSEEEAAEGLGSLFG</sequence>
<dbReference type="GO" id="GO:0003735">
    <property type="term" value="F:structural constituent of ribosome"/>
    <property type="evidence" value="ECO:0007669"/>
    <property type="project" value="InterPro"/>
</dbReference>
<proteinExistence type="inferred from homology"/>
<dbReference type="InterPro" id="IPR038716">
    <property type="entry name" value="P1/P2_N_sf"/>
</dbReference>
<dbReference type="GO" id="GO:1990904">
    <property type="term" value="C:ribonucleoprotein complex"/>
    <property type="evidence" value="ECO:0007669"/>
    <property type="project" value="UniProtKB-KW"/>
</dbReference>
<evidence type="ECO:0000256" key="4">
    <source>
        <dbReference type="HAMAP-Rule" id="MF_01478"/>
    </source>
</evidence>
<keyword evidence="2 4" id="KW-0689">Ribosomal protein</keyword>
<evidence type="ECO:0000313" key="6">
    <source>
        <dbReference type="EMBL" id="MAG18097.1"/>
    </source>
</evidence>
<accession>A0A2D6LPI9</accession>
<evidence type="ECO:0000256" key="3">
    <source>
        <dbReference type="ARBA" id="ARBA00023274"/>
    </source>
</evidence>
<dbReference type="InterPro" id="IPR027534">
    <property type="entry name" value="Ribosomal_P1/P2"/>
</dbReference>
<dbReference type="Pfam" id="PF00428">
    <property type="entry name" value="Ribosomal_60s"/>
    <property type="match status" value="1"/>
</dbReference>
<comment type="caution">
    <text evidence="6">The sequence shown here is derived from an EMBL/GenBank/DDBJ whole genome shotgun (WGS) entry which is preliminary data.</text>
</comment>